<comment type="similarity">
    <text evidence="7">Belongs to the DNA polymerase HolA subunit family.</text>
</comment>
<dbReference type="Gene3D" id="1.10.8.60">
    <property type="match status" value="1"/>
</dbReference>
<dbReference type="EC" id="2.7.7.7" evidence="1"/>
<proteinExistence type="inferred from homology"/>
<comment type="catalytic activity">
    <reaction evidence="8">
        <text>DNA(n) + a 2'-deoxyribonucleoside 5'-triphosphate = DNA(n+1) + diphosphate</text>
        <dbReference type="Rhea" id="RHEA:22508"/>
        <dbReference type="Rhea" id="RHEA-COMP:17339"/>
        <dbReference type="Rhea" id="RHEA-COMP:17340"/>
        <dbReference type="ChEBI" id="CHEBI:33019"/>
        <dbReference type="ChEBI" id="CHEBI:61560"/>
        <dbReference type="ChEBI" id="CHEBI:173112"/>
        <dbReference type="EC" id="2.7.7.7"/>
    </reaction>
</comment>
<keyword evidence="5" id="KW-0239">DNA-directed DNA polymerase</keyword>
<dbReference type="OrthoDB" id="9770982at2"/>
<evidence type="ECO:0000256" key="5">
    <source>
        <dbReference type="ARBA" id="ARBA00022932"/>
    </source>
</evidence>
<dbReference type="RefSeq" id="WP_158350728.1">
    <property type="nucleotide sequence ID" value="NZ_CP032999.1"/>
</dbReference>
<evidence type="ECO:0000256" key="6">
    <source>
        <dbReference type="ARBA" id="ARBA00026073"/>
    </source>
</evidence>
<evidence type="ECO:0000313" key="9">
    <source>
        <dbReference type="EMBL" id="QCI26078.1"/>
    </source>
</evidence>
<dbReference type="PANTHER" id="PTHR34388">
    <property type="entry name" value="DNA POLYMERASE III SUBUNIT DELTA"/>
    <property type="match status" value="1"/>
</dbReference>
<reference evidence="9 10" key="1">
    <citation type="submission" date="2018-10" db="EMBL/GenBank/DDBJ databases">
        <title>Comparative functional genomics of the obligate endosymbiont Buchnera aphidicola.</title>
        <authorList>
            <person name="Chong R.A."/>
        </authorList>
    </citation>
    <scope>NUCLEOTIDE SEQUENCE [LARGE SCALE GENOMIC DNA]</scope>
    <source>
        <strain evidence="9 10">Ska</strain>
    </source>
</reference>
<dbReference type="SUPFAM" id="SSF52540">
    <property type="entry name" value="P-loop containing nucleoside triphosphate hydrolases"/>
    <property type="match status" value="1"/>
</dbReference>
<dbReference type="GO" id="GO:0003887">
    <property type="term" value="F:DNA-directed DNA polymerase activity"/>
    <property type="evidence" value="ECO:0007669"/>
    <property type="project" value="UniProtKB-KW"/>
</dbReference>
<dbReference type="Proteomes" id="UP000298685">
    <property type="component" value="Chromosome"/>
</dbReference>
<dbReference type="PANTHER" id="PTHR34388:SF1">
    <property type="entry name" value="DNA POLYMERASE III SUBUNIT DELTA"/>
    <property type="match status" value="1"/>
</dbReference>
<evidence type="ECO:0000256" key="7">
    <source>
        <dbReference type="ARBA" id="ARBA00034754"/>
    </source>
</evidence>
<dbReference type="InterPro" id="IPR008921">
    <property type="entry name" value="DNA_pol3_clamp-load_cplx_C"/>
</dbReference>
<dbReference type="GO" id="GO:0006261">
    <property type="term" value="P:DNA-templated DNA replication"/>
    <property type="evidence" value="ECO:0007669"/>
    <property type="project" value="TreeGrafter"/>
</dbReference>
<accession>A0A4D6YK62</accession>
<sequence>MANYIEYDMIKKISIKKQNCYFIIEEDFFLSNEIQKIILTQYKKETYHIIKIHIKLHVDWNMVYHEYQQTELFFKKKVLIITIDKNKCNHETIFHIKNIIQQKNKEIIFILHYINFSYKHDIIFFKNIIGSNQIIINCRYLNIKKTKLWIQKIILNMKINLTEDIIDLLSNFYEKNLLMLFKMLQVLKIINTNKNLTKKYIKNISVNHIQFNINHWIYELFSNHKLQAIKILNYFKKNKYKILYLLQAIKINLIYLIHMKLNYIDQNYFHKHQKKIIFFEKKLKYKIHIKHINYKKIYKIINFLQKIDIYYKTFHHQLLWEKLKILIIIF</sequence>
<organism evidence="9 10">
    <name type="scientific">Buchnera aphidicola</name>
    <name type="common">Sarucallis kahawaluokalani</name>
    <dbReference type="NCBI Taxonomy" id="1241878"/>
    <lineage>
        <taxon>Bacteria</taxon>
        <taxon>Pseudomonadati</taxon>
        <taxon>Pseudomonadota</taxon>
        <taxon>Gammaproteobacteria</taxon>
        <taxon>Enterobacterales</taxon>
        <taxon>Erwiniaceae</taxon>
        <taxon>Buchnera</taxon>
    </lineage>
</organism>
<dbReference type="AlphaFoldDB" id="A0A4D6YK62"/>
<dbReference type="Gene3D" id="1.20.272.10">
    <property type="match status" value="1"/>
</dbReference>
<dbReference type="SUPFAM" id="SSF48019">
    <property type="entry name" value="post-AAA+ oligomerization domain-like"/>
    <property type="match status" value="1"/>
</dbReference>
<keyword evidence="3 9" id="KW-0548">Nucleotidyltransferase</keyword>
<dbReference type="EMBL" id="CP032999">
    <property type="protein sequence ID" value="QCI26078.1"/>
    <property type="molecule type" value="Genomic_DNA"/>
</dbReference>
<dbReference type="GO" id="GO:0003677">
    <property type="term" value="F:DNA binding"/>
    <property type="evidence" value="ECO:0007669"/>
    <property type="project" value="InterPro"/>
</dbReference>
<gene>
    <name evidence="9" type="primary">holA</name>
    <name evidence="9" type="ORF">D9V78_01485</name>
</gene>
<evidence type="ECO:0000256" key="8">
    <source>
        <dbReference type="ARBA" id="ARBA00049244"/>
    </source>
</evidence>
<evidence type="ECO:0000256" key="2">
    <source>
        <dbReference type="ARBA" id="ARBA00022679"/>
    </source>
</evidence>
<keyword evidence="4" id="KW-0235">DNA replication</keyword>
<name>A0A4D6YK62_9GAMM</name>
<evidence type="ECO:0000256" key="4">
    <source>
        <dbReference type="ARBA" id="ARBA00022705"/>
    </source>
</evidence>
<evidence type="ECO:0000313" key="10">
    <source>
        <dbReference type="Proteomes" id="UP000298685"/>
    </source>
</evidence>
<dbReference type="Gene3D" id="3.40.50.300">
    <property type="entry name" value="P-loop containing nucleotide triphosphate hydrolases"/>
    <property type="match status" value="1"/>
</dbReference>
<evidence type="ECO:0000256" key="3">
    <source>
        <dbReference type="ARBA" id="ARBA00022695"/>
    </source>
</evidence>
<comment type="subunit">
    <text evidence="6">DNA polymerase III contains a core (composed of alpha, epsilon and theta chains) that associates with a tau subunit. This core dimerizes to form the POLIII' complex. PolIII' associates with the gamma complex (composed of gamma, delta, delta', psi and chi chains) and with the beta chain to form the complete DNA polymerase III complex.</text>
</comment>
<keyword evidence="2 9" id="KW-0808">Transferase</keyword>
<protein>
    <recommendedName>
        <fullName evidence="1">DNA-directed DNA polymerase</fullName>
        <ecNumber evidence="1">2.7.7.7</ecNumber>
    </recommendedName>
</protein>
<evidence type="ECO:0000256" key="1">
    <source>
        <dbReference type="ARBA" id="ARBA00012417"/>
    </source>
</evidence>
<dbReference type="InterPro" id="IPR005790">
    <property type="entry name" value="DNA_polIII_delta"/>
</dbReference>
<dbReference type="GO" id="GO:0009360">
    <property type="term" value="C:DNA polymerase III complex"/>
    <property type="evidence" value="ECO:0007669"/>
    <property type="project" value="TreeGrafter"/>
</dbReference>
<dbReference type="InterPro" id="IPR027417">
    <property type="entry name" value="P-loop_NTPase"/>
</dbReference>